<name>A0A4U8T5T5_9HELI</name>
<dbReference type="EMBL" id="JRPR02000013">
    <property type="protein sequence ID" value="TLD94920.1"/>
    <property type="molecule type" value="Genomic_DNA"/>
</dbReference>
<evidence type="ECO:0000313" key="1">
    <source>
        <dbReference type="EMBL" id="TLD94920.1"/>
    </source>
</evidence>
<protein>
    <submittedName>
        <fullName evidence="1">DUF4043 family protein</fullName>
    </submittedName>
</protein>
<dbReference type="RefSeq" id="WP_034356839.1">
    <property type="nucleotide sequence ID" value="NZ_JRPR02000013.1"/>
</dbReference>
<sequence>MAQALQWNTISLEGLQSDPNISVKIATEIERLSWIKSPFASFVGKGGDRGVRVFEVEQEQPFRPRLKAKLTGTGVEGNADFETNYDQLEILSQTVYPRVVGNSLRSPIKQYSKMQHIDFVREATDSLGEWIQDRRDKNIVAAITNDFTNVVVADSTNGYKDTTNERNVQSATKKIVAGDVMNVKMIRRAIFMARAGVNFKNKESFPLKPIKSDVISEGNISIIHNSYIVLLDSFQADQLRSDKEWIEMQKYAGDRGDKNRLFSGLLGFIDGCVVLDMNVWTSMQVGMLNTDISDEEYKAHINPQNFSKVTPPSYYADAQPLSFGALIGSNAVVMVGGEKPVFYIDDKQDAGRKTTIGADRLLAIAKGRFDAFESGSLTPFSGQDFAVIGLVSSKE</sequence>
<proteinExistence type="predicted"/>
<gene>
    <name evidence="1" type="ORF">LS71_008855</name>
</gene>
<accession>A0A4U8T5T5</accession>
<dbReference type="Pfam" id="PF13252">
    <property type="entry name" value="Phage_capsid_3"/>
    <property type="match status" value="1"/>
</dbReference>
<comment type="caution">
    <text evidence="1">The sequence shown here is derived from an EMBL/GenBank/DDBJ whole genome shotgun (WGS) entry which is preliminary data.</text>
</comment>
<dbReference type="InterPro" id="IPR025267">
    <property type="entry name" value="ORF017-like"/>
</dbReference>
<dbReference type="OrthoDB" id="5326547at2"/>
<dbReference type="Proteomes" id="UP000029733">
    <property type="component" value="Unassembled WGS sequence"/>
</dbReference>
<dbReference type="AlphaFoldDB" id="A0A4U8T5T5"/>
<dbReference type="STRING" id="1677920.LS71_08925"/>
<keyword evidence="2" id="KW-1185">Reference proteome</keyword>
<evidence type="ECO:0000313" key="2">
    <source>
        <dbReference type="Proteomes" id="UP000029733"/>
    </source>
</evidence>
<organism evidence="1 2">
    <name type="scientific">Helicobacter jaachi</name>
    <dbReference type="NCBI Taxonomy" id="1677920"/>
    <lineage>
        <taxon>Bacteria</taxon>
        <taxon>Pseudomonadati</taxon>
        <taxon>Campylobacterota</taxon>
        <taxon>Epsilonproteobacteria</taxon>
        <taxon>Campylobacterales</taxon>
        <taxon>Helicobacteraceae</taxon>
        <taxon>Helicobacter</taxon>
    </lineage>
</organism>
<reference evidence="1 2" key="1">
    <citation type="journal article" date="2014" name="Genome Announc.">
        <title>Draft genome sequences of eight enterohepatic helicobacter species isolated from both laboratory and wild rodents.</title>
        <authorList>
            <person name="Sheh A."/>
            <person name="Shen Z."/>
            <person name="Fox J.G."/>
        </authorList>
    </citation>
    <scope>NUCLEOTIDE SEQUENCE [LARGE SCALE GENOMIC DNA]</scope>
    <source>
        <strain evidence="1 2">MIT 09-6949</strain>
    </source>
</reference>